<reference evidence="11" key="1">
    <citation type="submission" date="2025-08" db="UniProtKB">
        <authorList>
            <consortium name="RefSeq"/>
        </authorList>
    </citation>
    <scope>IDENTIFICATION</scope>
</reference>
<comment type="pathway">
    <text evidence="2">Protein modification; protein sumoylation.</text>
</comment>
<comment type="subunit">
    <text evidence="6">Heterodimer of SAE1 and UBA2/SAE2. The heterodimer corresponds to the two domains that are encoded on a single polypeptide chain in ubiquitin-activating enzyme E1. Interacts with UBE2I.</text>
</comment>
<accession>A0A8B7XYL5</accession>
<dbReference type="GO" id="GO:0016925">
    <property type="term" value="P:protein sumoylation"/>
    <property type="evidence" value="ECO:0007669"/>
    <property type="project" value="TreeGrafter"/>
</dbReference>
<feature type="domain" description="THIF-type NAD/FAD binding fold" evidence="9">
    <location>
        <begin position="20"/>
        <end position="339"/>
    </location>
</feature>
<evidence type="ECO:0000313" key="11">
    <source>
        <dbReference type="RefSeq" id="XP_022085993.1"/>
    </source>
</evidence>
<evidence type="ECO:0000256" key="8">
    <source>
        <dbReference type="ARBA" id="ARBA00044354"/>
    </source>
</evidence>
<evidence type="ECO:0000256" key="2">
    <source>
        <dbReference type="ARBA" id="ARBA00004718"/>
    </source>
</evidence>
<dbReference type="AlphaFoldDB" id="A0A8B7XYL5"/>
<evidence type="ECO:0000256" key="3">
    <source>
        <dbReference type="ARBA" id="ARBA00005673"/>
    </source>
</evidence>
<sequence>MTDLTEKESPVITEDEAALYDRQIRLWGLEAQKRLRATRFLLAGLGGLGAEVCKNVVLAGLKSITLLDHCCVSKLDACSQFLVSRDDIGKNRAVASVANTQELNPNVCVTADESDISDKNEEYFRQFDIVCLTCCSYKTLERVNRICHDIGVKFFAGDTYGFYGYMFSDLNEHDFVEEKIHFKKDPVTDKNDQPQSKKQAFHKETSYVKRTLNFCRLGDSLQKDWTQLTSKQLKYMPKVYFVVRALWKFQEEFGRNPSPDNLENDKTELLRLRDEVLDEVGVKADFVSDDFASHCAAELSPVCAVVGGVLGQEVIKAASCRDIPHNNFFFFDGLESTGTVACISDVSE</sequence>
<dbReference type="KEGG" id="aplc:110976742"/>
<dbReference type="FunFam" id="3.40.50.720:FF:000744">
    <property type="entry name" value="Smt3 activating enzyme 1"/>
    <property type="match status" value="1"/>
</dbReference>
<dbReference type="RefSeq" id="XP_022085993.1">
    <property type="nucleotide sequence ID" value="XM_022230301.1"/>
</dbReference>
<evidence type="ECO:0000256" key="4">
    <source>
        <dbReference type="ARBA" id="ARBA00022786"/>
    </source>
</evidence>
<dbReference type="GO" id="GO:0031510">
    <property type="term" value="C:SUMO activating enzyme complex"/>
    <property type="evidence" value="ECO:0007669"/>
    <property type="project" value="TreeGrafter"/>
</dbReference>
<dbReference type="InterPro" id="IPR035985">
    <property type="entry name" value="Ubiquitin-activating_enz"/>
</dbReference>
<dbReference type="InterPro" id="IPR000011">
    <property type="entry name" value="UBQ/SUMO-activ_enz_E1-like"/>
</dbReference>
<dbReference type="OMA" id="EFFGQFD"/>
<dbReference type="PANTHER" id="PTHR10953">
    <property type="entry name" value="UBIQUITIN-ACTIVATING ENZYME E1"/>
    <property type="match status" value="1"/>
</dbReference>
<keyword evidence="5" id="KW-0539">Nucleus</keyword>
<comment type="subcellular location">
    <subcellularLocation>
        <location evidence="1">Nucleus</location>
    </subcellularLocation>
</comment>
<evidence type="ECO:0000256" key="5">
    <source>
        <dbReference type="ARBA" id="ARBA00023242"/>
    </source>
</evidence>
<dbReference type="GeneID" id="110976742"/>
<dbReference type="PRINTS" id="PR01849">
    <property type="entry name" value="UBIQUITINACT"/>
</dbReference>
<keyword evidence="4" id="KW-0833">Ubl conjugation pathway</keyword>
<dbReference type="SUPFAM" id="SSF69572">
    <property type="entry name" value="Activating enzymes of the ubiquitin-like proteins"/>
    <property type="match status" value="1"/>
</dbReference>
<evidence type="ECO:0000256" key="1">
    <source>
        <dbReference type="ARBA" id="ARBA00004123"/>
    </source>
</evidence>
<evidence type="ECO:0000256" key="6">
    <source>
        <dbReference type="ARBA" id="ARBA00026003"/>
    </source>
</evidence>
<dbReference type="InterPro" id="IPR045886">
    <property type="entry name" value="ThiF/MoeB/HesA"/>
</dbReference>
<comment type="similarity">
    <text evidence="3">Belongs to the ubiquitin-activating E1 family.</text>
</comment>
<proteinExistence type="inferred from homology"/>
<dbReference type="GO" id="GO:0019948">
    <property type="term" value="F:SUMO activating enzyme activity"/>
    <property type="evidence" value="ECO:0007669"/>
    <property type="project" value="TreeGrafter"/>
</dbReference>
<evidence type="ECO:0000259" key="9">
    <source>
        <dbReference type="Pfam" id="PF00899"/>
    </source>
</evidence>
<dbReference type="OrthoDB" id="412647at2759"/>
<dbReference type="GO" id="GO:0005737">
    <property type="term" value="C:cytoplasm"/>
    <property type="evidence" value="ECO:0007669"/>
    <property type="project" value="TreeGrafter"/>
</dbReference>
<dbReference type="Gene3D" id="3.40.50.720">
    <property type="entry name" value="NAD(P)-binding Rossmann-like Domain"/>
    <property type="match status" value="1"/>
</dbReference>
<dbReference type="InterPro" id="IPR000594">
    <property type="entry name" value="ThiF_NAD_FAD-bd"/>
</dbReference>
<evidence type="ECO:0000256" key="7">
    <source>
        <dbReference type="ARBA" id="ARBA00044187"/>
    </source>
</evidence>
<keyword evidence="10" id="KW-1185">Reference proteome</keyword>
<protein>
    <recommendedName>
        <fullName evidence="7">SUMO-activating enzyme subunit 1</fullName>
    </recommendedName>
    <alternativeName>
        <fullName evidence="8">Ubiquitin-like 1-activating enzyme E1A</fullName>
    </alternativeName>
</protein>
<dbReference type="Proteomes" id="UP000694845">
    <property type="component" value="Unplaced"/>
</dbReference>
<evidence type="ECO:0000313" key="10">
    <source>
        <dbReference type="Proteomes" id="UP000694845"/>
    </source>
</evidence>
<dbReference type="Pfam" id="PF00899">
    <property type="entry name" value="ThiF"/>
    <property type="match status" value="1"/>
</dbReference>
<gene>
    <name evidence="11" type="primary">LOC110976742</name>
</gene>
<name>A0A8B7XYL5_ACAPL</name>
<organism evidence="10 11">
    <name type="scientific">Acanthaster planci</name>
    <name type="common">Crown-of-thorns starfish</name>
    <dbReference type="NCBI Taxonomy" id="133434"/>
    <lineage>
        <taxon>Eukaryota</taxon>
        <taxon>Metazoa</taxon>
        <taxon>Echinodermata</taxon>
        <taxon>Eleutherozoa</taxon>
        <taxon>Asterozoa</taxon>
        <taxon>Asteroidea</taxon>
        <taxon>Valvatacea</taxon>
        <taxon>Valvatida</taxon>
        <taxon>Acanthasteridae</taxon>
        <taxon>Acanthaster</taxon>
    </lineage>
</organism>
<dbReference type="PANTHER" id="PTHR10953:SF162">
    <property type="entry name" value="SUMO-ACTIVATING ENZYME SUBUNIT 1"/>
    <property type="match status" value="1"/>
</dbReference>